<organism evidence="2 3">
    <name type="scientific">Catenulispora subtropica</name>
    <dbReference type="NCBI Taxonomy" id="450798"/>
    <lineage>
        <taxon>Bacteria</taxon>
        <taxon>Bacillati</taxon>
        <taxon>Actinomycetota</taxon>
        <taxon>Actinomycetes</taxon>
        <taxon>Catenulisporales</taxon>
        <taxon>Catenulisporaceae</taxon>
        <taxon>Catenulispora</taxon>
    </lineage>
</organism>
<evidence type="ECO:0000256" key="1">
    <source>
        <dbReference type="SAM" id="Phobius"/>
    </source>
</evidence>
<name>A0ABP5BU61_9ACTN</name>
<reference evidence="3" key="1">
    <citation type="journal article" date="2019" name="Int. J. Syst. Evol. Microbiol.">
        <title>The Global Catalogue of Microorganisms (GCM) 10K type strain sequencing project: providing services to taxonomists for standard genome sequencing and annotation.</title>
        <authorList>
            <consortium name="The Broad Institute Genomics Platform"/>
            <consortium name="The Broad Institute Genome Sequencing Center for Infectious Disease"/>
            <person name="Wu L."/>
            <person name="Ma J."/>
        </authorList>
    </citation>
    <scope>NUCLEOTIDE SEQUENCE [LARGE SCALE GENOMIC DNA]</scope>
    <source>
        <strain evidence="3">JCM 16013</strain>
    </source>
</reference>
<dbReference type="EMBL" id="BAAAQM010000001">
    <property type="protein sequence ID" value="GAA1950756.1"/>
    <property type="molecule type" value="Genomic_DNA"/>
</dbReference>
<keyword evidence="1" id="KW-0812">Transmembrane</keyword>
<dbReference type="Proteomes" id="UP001499854">
    <property type="component" value="Unassembled WGS sequence"/>
</dbReference>
<keyword evidence="1" id="KW-1133">Transmembrane helix</keyword>
<sequence length="502" mass="52696">MDDEYIEDTDWARDVFDASRGEAEPVWGADVAAITRAGDRRRRLRTVRNGGGMLGVVAVTVAVAVTLGAGTTDYGSKPGPAGGWDKRRLQDVFQYAAVQGGGGGTGDVDFFHHVPATAATDVAALIGNLDPARAHLKGAPAGPARGRPRIVSATDSGLKGASIFFMGSSWTADGSYPPGADAQPHQGARVEYNFYRDVNELRPHVPGSDDARLTPMPCGLSVDMTLQMRAPDKVVPKWSECRYTVLADGSKVGTTSAALGAGMETVAVRIFADGNVVSVLGWDFPQESVDGTAPPGTVVKPSPWSESNLRAALSDPEVGPVFPPMPAPNADGRMLAPTDLGPDWAFDLGMQSSTGEFVMDNGCSPDHSVFGLAPGRGIQYSGTLPGGTAATVFEGEYRLPSGSGAATMQDARKYAQGGCDPQPGVVFSKDTMSALPSGIGEDAFVELQPQQAMARVYVRFGDTVLEATVTRSDTKPLDLTSAAGTAWLERVARQMAAHWTHP</sequence>
<comment type="caution">
    <text evidence="2">The sequence shown here is derived from an EMBL/GenBank/DDBJ whole genome shotgun (WGS) entry which is preliminary data.</text>
</comment>
<keyword evidence="3" id="KW-1185">Reference proteome</keyword>
<protein>
    <submittedName>
        <fullName evidence="2">Uncharacterized protein</fullName>
    </submittedName>
</protein>
<evidence type="ECO:0000313" key="3">
    <source>
        <dbReference type="Proteomes" id="UP001499854"/>
    </source>
</evidence>
<dbReference type="RefSeq" id="WP_344654974.1">
    <property type="nucleotide sequence ID" value="NZ_BAAAQM010000001.1"/>
</dbReference>
<feature type="transmembrane region" description="Helical" evidence="1">
    <location>
        <begin position="50"/>
        <end position="70"/>
    </location>
</feature>
<evidence type="ECO:0000313" key="2">
    <source>
        <dbReference type="EMBL" id="GAA1950756.1"/>
    </source>
</evidence>
<accession>A0ABP5BU61</accession>
<keyword evidence="1" id="KW-0472">Membrane</keyword>
<proteinExistence type="predicted"/>
<gene>
    <name evidence="2" type="ORF">GCM10009838_02330</name>
</gene>